<dbReference type="Pfam" id="PF08669">
    <property type="entry name" value="GCV_T_C"/>
    <property type="match status" value="1"/>
</dbReference>
<dbReference type="NCBIfam" id="TIGR00528">
    <property type="entry name" value="gcvT"/>
    <property type="match status" value="1"/>
</dbReference>
<evidence type="ECO:0000256" key="3">
    <source>
        <dbReference type="ARBA" id="ARBA00022576"/>
    </source>
</evidence>
<dbReference type="GO" id="GO:0005960">
    <property type="term" value="C:glycine cleavage complex"/>
    <property type="evidence" value="ECO:0007669"/>
    <property type="project" value="InterPro"/>
</dbReference>
<reference evidence="11 12" key="1">
    <citation type="submission" date="2016-10" db="EMBL/GenBank/DDBJ databases">
        <authorList>
            <person name="de Groot N.N."/>
        </authorList>
    </citation>
    <scope>NUCLEOTIDE SEQUENCE [LARGE SCALE GENOMIC DNA]</scope>
    <source>
        <strain evidence="11 12">CGMCC 1.3702</strain>
    </source>
</reference>
<dbReference type="AlphaFoldDB" id="A0A1I0V5P1"/>
<proteinExistence type="inferred from homology"/>
<dbReference type="InterPro" id="IPR013977">
    <property type="entry name" value="GcvT_C"/>
</dbReference>
<dbReference type="Gene3D" id="4.10.1250.10">
    <property type="entry name" value="Aminomethyltransferase fragment"/>
    <property type="match status" value="1"/>
</dbReference>
<dbReference type="PIRSF" id="PIRSF006487">
    <property type="entry name" value="GcvT"/>
    <property type="match status" value="1"/>
</dbReference>
<dbReference type="EC" id="2.1.2.10" evidence="2 7"/>
<evidence type="ECO:0000256" key="7">
    <source>
        <dbReference type="HAMAP-Rule" id="MF_00259"/>
    </source>
</evidence>
<dbReference type="InterPro" id="IPR006223">
    <property type="entry name" value="GcvT"/>
</dbReference>
<dbReference type="Pfam" id="PF01571">
    <property type="entry name" value="GCV_T"/>
    <property type="match status" value="1"/>
</dbReference>
<evidence type="ECO:0000256" key="5">
    <source>
        <dbReference type="ARBA" id="ARBA00031395"/>
    </source>
</evidence>
<dbReference type="SUPFAM" id="SSF101790">
    <property type="entry name" value="Aminomethyltransferase beta-barrel domain"/>
    <property type="match status" value="1"/>
</dbReference>
<evidence type="ECO:0000256" key="4">
    <source>
        <dbReference type="ARBA" id="ARBA00022679"/>
    </source>
</evidence>
<dbReference type="FunFam" id="3.30.70.1400:FF:000001">
    <property type="entry name" value="Aminomethyltransferase"/>
    <property type="match status" value="1"/>
</dbReference>
<dbReference type="InterPro" id="IPR022903">
    <property type="entry name" value="GcvT_bac"/>
</dbReference>
<feature type="binding site" evidence="8">
    <location>
        <position position="229"/>
    </location>
    <ligand>
        <name>substrate</name>
    </ligand>
</feature>
<dbReference type="NCBIfam" id="NF001567">
    <property type="entry name" value="PRK00389.1"/>
    <property type="match status" value="1"/>
</dbReference>
<evidence type="ECO:0000256" key="6">
    <source>
        <dbReference type="ARBA" id="ARBA00047665"/>
    </source>
</evidence>
<protein>
    <recommendedName>
        <fullName evidence="2 7">Aminomethyltransferase</fullName>
        <ecNumber evidence="2 7">2.1.2.10</ecNumber>
    </recommendedName>
    <alternativeName>
        <fullName evidence="5 7">Glycine cleavage system T protein</fullName>
    </alternativeName>
</protein>
<dbReference type="InterPro" id="IPR027266">
    <property type="entry name" value="TrmE/GcvT-like"/>
</dbReference>
<dbReference type="FunFam" id="2.40.30.110:FF:000003">
    <property type="entry name" value="Aminomethyltransferase"/>
    <property type="match status" value="1"/>
</dbReference>
<dbReference type="PANTHER" id="PTHR43757:SF2">
    <property type="entry name" value="AMINOMETHYLTRANSFERASE, MITOCHONDRIAL"/>
    <property type="match status" value="1"/>
</dbReference>
<comment type="function">
    <text evidence="7">The glycine cleavage system catalyzes the degradation of glycine.</text>
</comment>
<dbReference type="FunFam" id="4.10.1250.10:FF:000001">
    <property type="entry name" value="Aminomethyltransferase"/>
    <property type="match status" value="1"/>
</dbReference>
<dbReference type="Gene3D" id="3.30.1360.120">
    <property type="entry name" value="Probable tRNA modification gtpase trme, domain 1"/>
    <property type="match status" value="1"/>
</dbReference>
<dbReference type="InterPro" id="IPR029043">
    <property type="entry name" value="GcvT/YgfZ_C"/>
</dbReference>
<dbReference type="GO" id="GO:0019464">
    <property type="term" value="P:glycine decarboxylation via glycine cleavage system"/>
    <property type="evidence" value="ECO:0007669"/>
    <property type="project" value="UniProtKB-UniRule"/>
</dbReference>
<dbReference type="EMBL" id="FOJW01000001">
    <property type="protein sequence ID" value="SFA71393.1"/>
    <property type="molecule type" value="Genomic_DNA"/>
</dbReference>
<keyword evidence="3 7" id="KW-0032">Aminotransferase</keyword>
<accession>A0A1I0V5P1</accession>
<organism evidence="11 12">
    <name type="scientific">Lentibacillus halodurans</name>
    <dbReference type="NCBI Taxonomy" id="237679"/>
    <lineage>
        <taxon>Bacteria</taxon>
        <taxon>Bacillati</taxon>
        <taxon>Bacillota</taxon>
        <taxon>Bacilli</taxon>
        <taxon>Bacillales</taxon>
        <taxon>Bacillaceae</taxon>
        <taxon>Lentibacillus</taxon>
    </lineage>
</organism>
<comment type="catalytic activity">
    <reaction evidence="6 7">
        <text>N(6)-[(R)-S(8)-aminomethyldihydrolipoyl]-L-lysyl-[protein] + (6S)-5,6,7,8-tetrahydrofolate = N(6)-[(R)-dihydrolipoyl]-L-lysyl-[protein] + (6R)-5,10-methylene-5,6,7,8-tetrahydrofolate + NH4(+)</text>
        <dbReference type="Rhea" id="RHEA:16945"/>
        <dbReference type="Rhea" id="RHEA-COMP:10475"/>
        <dbReference type="Rhea" id="RHEA-COMP:10492"/>
        <dbReference type="ChEBI" id="CHEBI:15636"/>
        <dbReference type="ChEBI" id="CHEBI:28938"/>
        <dbReference type="ChEBI" id="CHEBI:57453"/>
        <dbReference type="ChEBI" id="CHEBI:83100"/>
        <dbReference type="ChEBI" id="CHEBI:83143"/>
        <dbReference type="EC" id="2.1.2.10"/>
    </reaction>
</comment>
<dbReference type="PANTHER" id="PTHR43757">
    <property type="entry name" value="AMINOMETHYLTRANSFERASE"/>
    <property type="match status" value="1"/>
</dbReference>
<dbReference type="HAMAP" id="MF_00259">
    <property type="entry name" value="GcvT"/>
    <property type="match status" value="1"/>
</dbReference>
<evidence type="ECO:0000313" key="11">
    <source>
        <dbReference type="EMBL" id="SFA71393.1"/>
    </source>
</evidence>
<comment type="subunit">
    <text evidence="7">The glycine cleavage system is composed of four proteins: P, T, L and H.</text>
</comment>
<feature type="domain" description="GCVT N-terminal" evidence="9">
    <location>
        <begin position="41"/>
        <end position="296"/>
    </location>
</feature>
<comment type="similarity">
    <text evidence="1 7">Belongs to the GcvT family.</text>
</comment>
<dbReference type="SUPFAM" id="SSF103025">
    <property type="entry name" value="Folate-binding domain"/>
    <property type="match status" value="1"/>
</dbReference>
<dbReference type="Gene3D" id="3.30.70.1400">
    <property type="entry name" value="Aminomethyltransferase beta-barrel domains"/>
    <property type="match status" value="1"/>
</dbReference>
<keyword evidence="4 7" id="KW-0808">Transferase</keyword>
<evidence type="ECO:0000256" key="2">
    <source>
        <dbReference type="ARBA" id="ARBA00012616"/>
    </source>
</evidence>
<evidence type="ECO:0000256" key="8">
    <source>
        <dbReference type="PIRSR" id="PIRSR006487-1"/>
    </source>
</evidence>
<dbReference type="GO" id="GO:0004047">
    <property type="term" value="F:aminomethyltransferase activity"/>
    <property type="evidence" value="ECO:0007669"/>
    <property type="project" value="UniProtKB-UniRule"/>
</dbReference>
<dbReference type="Gene3D" id="2.40.30.110">
    <property type="entry name" value="Aminomethyltransferase beta-barrel domains"/>
    <property type="match status" value="1"/>
</dbReference>
<gene>
    <name evidence="7" type="primary">gcvT</name>
    <name evidence="11" type="ORF">SAMN04488072_101185</name>
</gene>
<sequence>MEVRLEEIGGPADFEFETSQFCFFKGVDGMSELKRTPLFPEYETSGGKTIDFGGWDLPVQFEGIMHEHETTRIKAGLFDVSHMGEIMVKGPGSKHFLQKIVTNDVSKLTPNRAQYTFMCYEDGGTVDDFIVYMLKEDQYLLVVNAANTEKDFAWLTQHNDQDVSIENVSADYVQLALQGPKAEMILQRLTDTNLRDIKFFRFESPVYFFTIEYGAIVSRTGYTGEDGFEIYIDAAKGRDLWNLILETGKGDGLEPIGLGARDTLRFEANLPLYGQELSQDISPVEAGMKFAVKVNKEADFTGKEALKQQVENGPDRKLVGIEMIDKGIPRTGYQVFAGNDIAGFVTTGTQSPTLGKNMGLALVSSQFSALGTELYVQVRKRKLKAVVVETPFYKRDQQ</sequence>
<keyword evidence="12" id="KW-1185">Reference proteome</keyword>
<dbReference type="GO" id="GO:0005829">
    <property type="term" value="C:cytosol"/>
    <property type="evidence" value="ECO:0007669"/>
    <property type="project" value="TreeGrafter"/>
</dbReference>
<dbReference type="GO" id="GO:0008483">
    <property type="term" value="F:transaminase activity"/>
    <property type="evidence" value="ECO:0007669"/>
    <property type="project" value="UniProtKB-KW"/>
</dbReference>
<evidence type="ECO:0000259" key="10">
    <source>
        <dbReference type="Pfam" id="PF08669"/>
    </source>
</evidence>
<dbReference type="InterPro" id="IPR006222">
    <property type="entry name" value="GCVT_N"/>
</dbReference>
<name>A0A1I0V5P1_9BACI</name>
<feature type="domain" description="Aminomethyltransferase C-terminal" evidence="10">
    <location>
        <begin position="316"/>
        <end position="394"/>
    </location>
</feature>
<evidence type="ECO:0000259" key="9">
    <source>
        <dbReference type="Pfam" id="PF01571"/>
    </source>
</evidence>
<dbReference type="GO" id="GO:0032259">
    <property type="term" value="P:methylation"/>
    <property type="evidence" value="ECO:0007669"/>
    <property type="project" value="UniProtKB-KW"/>
</dbReference>
<dbReference type="Proteomes" id="UP000198642">
    <property type="component" value="Unassembled WGS sequence"/>
</dbReference>
<dbReference type="STRING" id="237679.SAMN04488072_101185"/>
<evidence type="ECO:0000256" key="1">
    <source>
        <dbReference type="ARBA" id="ARBA00008609"/>
    </source>
</evidence>
<keyword evidence="11" id="KW-0489">Methyltransferase</keyword>
<dbReference type="GO" id="GO:0008168">
    <property type="term" value="F:methyltransferase activity"/>
    <property type="evidence" value="ECO:0007669"/>
    <property type="project" value="UniProtKB-KW"/>
</dbReference>
<evidence type="ECO:0000313" key="12">
    <source>
        <dbReference type="Proteomes" id="UP000198642"/>
    </source>
</evidence>
<dbReference type="InterPro" id="IPR028896">
    <property type="entry name" value="GcvT/YgfZ/DmdA"/>
</dbReference>